<feature type="binding site" evidence="5 6">
    <location>
        <position position="399"/>
    </location>
    <ligand>
        <name>Ca(2+)</name>
        <dbReference type="ChEBI" id="CHEBI:29108"/>
    </ligand>
</feature>
<dbReference type="Gene3D" id="3.40.50.12780">
    <property type="entry name" value="N-terminal domain of ligase-like"/>
    <property type="match status" value="1"/>
</dbReference>
<dbReference type="PDB" id="8YYQ">
    <property type="method" value="X-ray"/>
    <property type="resolution" value="1.95 A"/>
    <property type="chains" value="A=1-533"/>
</dbReference>
<reference evidence="3" key="1">
    <citation type="journal article" date="2015" name="ChemBioChem">
        <title>Genome Mining of the Hitachimycin Biosynthetic Gene Cluster: Involvement of a Phenylalanine-2,3-aminomutase in Biosynthesis.</title>
        <authorList>
            <person name="Kudo F."/>
            <person name="Kawamura K."/>
            <person name="Uchino A."/>
            <person name="Miyanaga A."/>
            <person name="Numakura M."/>
            <person name="Takayanagi R."/>
            <person name="Eguchi T."/>
        </authorList>
    </citation>
    <scope>NUCLEOTIDE SEQUENCE</scope>
    <source>
        <strain evidence="3">JCM 11712</strain>
    </source>
</reference>
<dbReference type="InterPro" id="IPR042099">
    <property type="entry name" value="ANL_N_sf"/>
</dbReference>
<dbReference type="EMBL" id="LC008143">
    <property type="protein sequence ID" value="BAR73008.1"/>
    <property type="molecule type" value="Genomic_DNA"/>
</dbReference>
<dbReference type="PANTHER" id="PTHR45527">
    <property type="entry name" value="NONRIBOSOMAL PEPTIDE SYNTHETASE"/>
    <property type="match status" value="1"/>
</dbReference>
<feature type="binding site" evidence="4">
    <location>
        <position position="412"/>
    </location>
    <ligand>
        <name>ADP</name>
        <dbReference type="ChEBI" id="CHEBI:456216"/>
    </ligand>
</feature>
<dbReference type="AlphaFoldDB" id="A0A0F7R6G7"/>
<evidence type="ECO:0007829" key="6">
    <source>
        <dbReference type="PDB" id="7DQ6"/>
    </source>
</evidence>
<accession>A0A0F7R6G7</accession>
<dbReference type="SUPFAM" id="SSF56801">
    <property type="entry name" value="Acetyl-CoA synthetase-like"/>
    <property type="match status" value="1"/>
</dbReference>
<feature type="domain" description="AMP-dependent synthetase/ligase" evidence="1">
    <location>
        <begin position="27"/>
        <end position="384"/>
    </location>
</feature>
<dbReference type="InterPro" id="IPR020845">
    <property type="entry name" value="AMP-binding_CS"/>
</dbReference>
<reference evidence="4" key="2">
    <citation type="journal article" date="2020" name="ACS Chem. Biol.">
        <title>Structural Characterization of Complex of Adenylation Domain and Carrier Protein by Using Pantetheine Cross-Linking Probe.</title>
        <authorList>
            <person name="Miyanaga A."/>
            <person name="Kurihara S."/>
            <person name="Chisuga T."/>
            <person name="Kudo F."/>
            <person name="Eguchi T."/>
        </authorList>
    </citation>
    <scope>X-RAY CRYSTALLOGRAPHY (2.00 ANGSTROMS) IN COMPLEX WITH ADP</scope>
</reference>
<organism evidence="3">
    <name type="scientific">Embleya scabrispora</name>
    <dbReference type="NCBI Taxonomy" id="159449"/>
    <lineage>
        <taxon>Bacteria</taxon>
        <taxon>Bacillati</taxon>
        <taxon>Actinomycetota</taxon>
        <taxon>Actinomycetes</taxon>
        <taxon>Kitasatosporales</taxon>
        <taxon>Streptomycetaceae</taxon>
        <taxon>Embleya</taxon>
    </lineage>
</organism>
<evidence type="ECO:0000313" key="3">
    <source>
        <dbReference type="EMBL" id="BAR73008.1"/>
    </source>
</evidence>
<dbReference type="GO" id="GO:0043041">
    <property type="term" value="P:amino acid activation for nonribosomal peptide biosynthetic process"/>
    <property type="evidence" value="ECO:0007669"/>
    <property type="project" value="TreeGrafter"/>
</dbReference>
<dbReference type="InterPro" id="IPR000873">
    <property type="entry name" value="AMP-dep_synth/lig_dom"/>
</dbReference>
<dbReference type="Pfam" id="PF13193">
    <property type="entry name" value="AMP-binding_C"/>
    <property type="match status" value="1"/>
</dbReference>
<dbReference type="GO" id="GO:0044550">
    <property type="term" value="P:secondary metabolite biosynthetic process"/>
    <property type="evidence" value="ECO:0007669"/>
    <property type="project" value="TreeGrafter"/>
</dbReference>
<dbReference type="GO" id="GO:0000166">
    <property type="term" value="F:nucleotide binding"/>
    <property type="evidence" value="ECO:0007669"/>
    <property type="project" value="UniProtKB-KW"/>
</dbReference>
<reference evidence="5 6" key="3">
    <citation type="journal article" date="2021" name="ACS Chem. Biol.">
        <title>Mutational Biosynthesis of Hitachimycin Analogs Controlled by the beta-Amino Acid-Selective Adenylation Enzyme HitB.</title>
        <authorList>
            <person name="Kudo F."/>
            <person name="Takahashi S."/>
            <person name="Miyanaga A."/>
            <person name="Nakazawa Y."/>
            <person name="Nishino K."/>
            <person name="Hayakawa Y."/>
            <person name="Kawamura K."/>
            <person name="Ishikawa F."/>
            <person name="Tanabe G."/>
            <person name="Iwai N."/>
            <person name="Nagumo Y."/>
            <person name="Usui T."/>
            <person name="Eguchi T."/>
        </authorList>
    </citation>
    <scope>X-RAY CRYSTALLOGRAPHY (2.45 ANGSTROMS) IN COMPLEX WITH CA(2+)</scope>
</reference>
<name>A0A0F7R6G7_9ACTN</name>
<feature type="binding site" evidence="4">
    <location>
        <position position="316"/>
    </location>
    <ligand>
        <name>ADP</name>
        <dbReference type="ChEBI" id="CHEBI:456216"/>
    </ligand>
</feature>
<keyword evidence="4" id="KW-0547">Nucleotide-binding</keyword>
<dbReference type="PANTHER" id="PTHR45527:SF1">
    <property type="entry name" value="FATTY ACID SYNTHASE"/>
    <property type="match status" value="1"/>
</dbReference>
<gene>
    <name evidence="3" type="primary">hitB</name>
</gene>
<reference evidence="7 8" key="4">
    <citation type="journal article" date="2024" name="ChemBioChem">
        <title>Engineering the Substrate Specificity of (S)-beta-Phenylalanine Adenylation Enzyme HitB.</title>
        <authorList>
            <person name="Wang D."/>
            <person name="Miyanaga A."/>
            <person name="Chisuga T."/>
            <person name="Kudo F."/>
            <person name="Eguchi T."/>
        </authorList>
    </citation>
    <scope>X-RAY CRYSTALLOGRAPHY (1.80 ANGSTROMS)</scope>
</reference>
<feature type="binding site" evidence="5 6">
    <location>
        <position position="73"/>
    </location>
    <ligand>
        <name>Ca(2+)</name>
        <dbReference type="ChEBI" id="CHEBI:29108"/>
    </ligand>
</feature>
<dbReference type="PDB" id="7DQ6">
    <property type="method" value="X-ray"/>
    <property type="resolution" value="2.60 A"/>
    <property type="chains" value="A/B=1-533"/>
</dbReference>
<dbReference type="Gene3D" id="3.30.300.30">
    <property type="match status" value="1"/>
</dbReference>
<dbReference type="InterPro" id="IPR045851">
    <property type="entry name" value="AMP-bd_C_sf"/>
</dbReference>
<protein>
    <submittedName>
        <fullName evidence="3">Putative ATP-dependent b-aminoacyl-ACP synthetase</fullName>
    </submittedName>
</protein>
<sequence length="533" mass="57574">MRVISNGRRAARARESVDNLYWFMLAAANSAPDTPAFVTRDGEGGVRTLSYRELRTRVDDFAAALAELGLDVDDRVVLEANVTPDAVAMLLACSLLGLPFIPVSPETPSGRLRSILDTAEPALFAQAEDGGRADVPATVGTARFGAGGLRVERAPRARVRHRREIVGTDTAYIIFTSGTTGRPKGVVMSHRSVVSLYRAILEQGLITPEDRIATTSPLQFDFALFDIGLALGTGAALVPVPREELNWPRRFLAFLGDTGATQVHGVPSIWRPVLRHEPELLAGLDRVRGILFTGEDFPLPELRHLQGLLPHARIVNGYGATESMACSFTEVPRPIPSDLERLSIGFPLPGFDVSLLDEHGRPVEEIGVAGQIHLRAPSMFSGYWDDPEATARVLVSDPLDPRSGRTVLRSGDLAYRGEDGELYFAGRVDAQVQIRGNRVEPGEVERRLLEFPGISAAVALLVPRPGNDPVLHAFVVVEPGGADFDKAKARAFCADTLPGYMIPANIVAVDDIPLTVNGKVDRADLATRVAGPF</sequence>
<feature type="binding site" evidence="4">
    <location>
        <position position="296"/>
    </location>
    <ligand>
        <name>ADP</name>
        <dbReference type="ChEBI" id="CHEBI:456216"/>
    </ligand>
</feature>
<dbReference type="Pfam" id="PF00501">
    <property type="entry name" value="AMP-binding"/>
    <property type="match status" value="1"/>
</dbReference>
<feature type="binding site" evidence="4">
    <location>
        <position position="317"/>
    </location>
    <ligand>
        <name>ADP</name>
        <dbReference type="ChEBI" id="CHEBI:456216"/>
    </ligand>
</feature>
<dbReference type="PRINTS" id="PR00154">
    <property type="entry name" value="AMPBINDING"/>
</dbReference>
<dbReference type="PDB" id="7DQ5">
    <property type="method" value="X-ray"/>
    <property type="resolution" value="2.45 A"/>
    <property type="chains" value="A/B=1-533"/>
</dbReference>
<evidence type="ECO:0000259" key="1">
    <source>
        <dbReference type="Pfam" id="PF00501"/>
    </source>
</evidence>
<dbReference type="GO" id="GO:0046872">
    <property type="term" value="F:metal ion binding"/>
    <property type="evidence" value="ECO:0007669"/>
    <property type="project" value="UniProtKB-KW"/>
</dbReference>
<feature type="domain" description="AMP-binding enzyme C-terminal" evidence="2">
    <location>
        <begin position="443"/>
        <end position="519"/>
    </location>
</feature>
<dbReference type="GO" id="GO:0031177">
    <property type="term" value="F:phosphopantetheine binding"/>
    <property type="evidence" value="ECO:0007669"/>
    <property type="project" value="TreeGrafter"/>
</dbReference>
<dbReference type="PDB" id="8YYR">
    <property type="method" value="X-ray"/>
    <property type="resolution" value="1.80 A"/>
    <property type="chains" value="A=1-533"/>
</dbReference>
<feature type="binding site" evidence="4">
    <location>
        <position position="321"/>
    </location>
    <ligand>
        <name>ADP</name>
        <dbReference type="ChEBI" id="CHEBI:456216"/>
    </ligand>
</feature>
<keyword evidence="5 6" id="KW-0106">Calcium</keyword>
<feature type="binding site" evidence="4">
    <location>
        <position position="294"/>
    </location>
    <ligand>
        <name>ADP</name>
        <dbReference type="ChEBI" id="CHEBI:456216"/>
    </ligand>
</feature>
<keyword evidence="5 6" id="KW-0479">Metal-binding</keyword>
<feature type="binding site" evidence="4">
    <location>
        <position position="293"/>
    </location>
    <ligand>
        <name>ADP</name>
        <dbReference type="ChEBI" id="CHEBI:456216"/>
    </ligand>
</feature>
<evidence type="ECO:0007829" key="5">
    <source>
        <dbReference type="PDB" id="7DQ5"/>
    </source>
</evidence>
<dbReference type="GO" id="GO:0005737">
    <property type="term" value="C:cytoplasm"/>
    <property type="evidence" value="ECO:0007669"/>
    <property type="project" value="TreeGrafter"/>
</dbReference>
<evidence type="ECO:0007829" key="8">
    <source>
        <dbReference type="PDB" id="8YYR"/>
    </source>
</evidence>
<proteinExistence type="evidence at protein level"/>
<evidence type="ECO:0000259" key="2">
    <source>
        <dbReference type="Pfam" id="PF13193"/>
    </source>
</evidence>
<dbReference type="InterPro" id="IPR025110">
    <property type="entry name" value="AMP-bd_C"/>
</dbReference>
<dbReference type="PROSITE" id="PS00455">
    <property type="entry name" value="AMP_BINDING"/>
    <property type="match status" value="1"/>
</dbReference>
<dbReference type="SMR" id="A0A0F7R6G7"/>
<evidence type="ECO:0007829" key="4">
    <source>
        <dbReference type="PDB" id="6M01"/>
    </source>
</evidence>
<dbReference type="PDB" id="6M01">
    <property type="method" value="X-ray"/>
    <property type="resolution" value="2.00 A"/>
    <property type="chains" value="A=1-533"/>
</dbReference>
<dbReference type="InterPro" id="IPR020459">
    <property type="entry name" value="AMP-binding"/>
</dbReference>
<evidence type="ECO:0007829" key="7">
    <source>
        <dbReference type="PDB" id="8YYQ"/>
    </source>
</evidence>
<keyword evidence="4 5" id="KW-0002">3D-structure</keyword>